<evidence type="ECO:0000259" key="1">
    <source>
        <dbReference type="Pfam" id="PF00814"/>
    </source>
</evidence>
<name>A0ABS8KUN7_9HYPH</name>
<dbReference type="EMBL" id="JAJISD010000004">
    <property type="protein sequence ID" value="MCC8429785.1"/>
    <property type="molecule type" value="Genomic_DNA"/>
</dbReference>
<keyword evidence="2" id="KW-0808">Transferase</keyword>
<reference evidence="2 3" key="1">
    <citation type="submission" date="2021-11" db="EMBL/GenBank/DDBJ databases">
        <authorList>
            <person name="Lee D.-H."/>
            <person name="Kim S.-B."/>
        </authorList>
    </citation>
    <scope>NUCLEOTIDE SEQUENCE [LARGE SCALE GENOMIC DNA]</scope>
    <source>
        <strain evidence="2 3">KCTC 52223</strain>
    </source>
</reference>
<proteinExistence type="predicted"/>
<dbReference type="Gene3D" id="3.30.420.40">
    <property type="match status" value="1"/>
</dbReference>
<accession>A0ABS8KUN7</accession>
<dbReference type="RefSeq" id="WP_230550973.1">
    <property type="nucleotide sequence ID" value="NZ_JAJISD010000004.1"/>
</dbReference>
<dbReference type="Pfam" id="PF00814">
    <property type="entry name" value="TsaD"/>
    <property type="match status" value="1"/>
</dbReference>
<dbReference type="PANTHER" id="PTHR11735">
    <property type="entry name" value="TRNA N6-ADENOSINE THREONYLCARBAMOYLTRANSFERASE"/>
    <property type="match status" value="1"/>
</dbReference>
<sequence>MPSRFSWRQYPARPQPVSAVLAFDCAVSGQGVAVLRDGVTLVSLLEEGREQAARLLPAIADALDRAAIARRQLDLIAVTTGPGSFTGVRVGLSAARGLSVGLGIPLAGIPTTTVLRAQAPATDRLVVAAVDTKLGDWFCAIGAEPEAFATTAADLAARLAGRACLIVGKDVGPLVQSLRAADIDAIAHDGPPDPAVLGGLAESVGVEKWRRRNREEGLPRPLYLRGVNITLPDGARRTVE</sequence>
<evidence type="ECO:0000313" key="2">
    <source>
        <dbReference type="EMBL" id="MCC8429785.1"/>
    </source>
</evidence>
<dbReference type="SUPFAM" id="SSF53067">
    <property type="entry name" value="Actin-like ATPase domain"/>
    <property type="match status" value="1"/>
</dbReference>
<dbReference type="PANTHER" id="PTHR11735:SF11">
    <property type="entry name" value="TRNA THREONYLCARBAMOYLADENOSINE BIOSYNTHESIS PROTEIN TSAB"/>
    <property type="match status" value="1"/>
</dbReference>
<keyword evidence="3" id="KW-1185">Reference proteome</keyword>
<dbReference type="InterPro" id="IPR022496">
    <property type="entry name" value="T6A_TsaB"/>
</dbReference>
<dbReference type="GO" id="GO:0061711">
    <property type="term" value="F:tRNA N(6)-L-threonylcarbamoyladenine synthase activity"/>
    <property type="evidence" value="ECO:0007669"/>
    <property type="project" value="UniProtKB-EC"/>
</dbReference>
<dbReference type="NCBIfam" id="TIGR03725">
    <property type="entry name" value="T6A_YeaZ"/>
    <property type="match status" value="1"/>
</dbReference>
<keyword evidence="2" id="KW-0012">Acyltransferase</keyword>
<dbReference type="Proteomes" id="UP001198862">
    <property type="component" value="Unassembled WGS sequence"/>
</dbReference>
<comment type="caution">
    <text evidence="2">The sequence shown here is derived from an EMBL/GenBank/DDBJ whole genome shotgun (WGS) entry which is preliminary data.</text>
</comment>
<dbReference type="InterPro" id="IPR000905">
    <property type="entry name" value="Gcp-like_dom"/>
</dbReference>
<dbReference type="EC" id="2.3.1.234" evidence="2"/>
<feature type="domain" description="Gcp-like" evidence="1">
    <location>
        <begin position="49"/>
        <end position="140"/>
    </location>
</feature>
<gene>
    <name evidence="2" type="primary">tsaB</name>
    <name evidence="2" type="ORF">LJ725_12465</name>
</gene>
<protein>
    <submittedName>
        <fullName evidence="2">tRNA (Adenosine(37)-N6)-threonylcarbamoyltransferase complex dimerization subunit type 1 TsaB</fullName>
        <ecNumber evidence="2">2.3.1.234</ecNumber>
    </submittedName>
</protein>
<organism evidence="2 3">
    <name type="scientific">Reyranella aquatilis</name>
    <dbReference type="NCBI Taxonomy" id="2035356"/>
    <lineage>
        <taxon>Bacteria</taxon>
        <taxon>Pseudomonadati</taxon>
        <taxon>Pseudomonadota</taxon>
        <taxon>Alphaproteobacteria</taxon>
        <taxon>Hyphomicrobiales</taxon>
        <taxon>Reyranellaceae</taxon>
        <taxon>Reyranella</taxon>
    </lineage>
</organism>
<evidence type="ECO:0000313" key="3">
    <source>
        <dbReference type="Proteomes" id="UP001198862"/>
    </source>
</evidence>
<dbReference type="InterPro" id="IPR043129">
    <property type="entry name" value="ATPase_NBD"/>
</dbReference>